<comment type="caution">
    <text evidence="1">The sequence shown here is derived from an EMBL/GenBank/DDBJ whole genome shotgun (WGS) entry which is preliminary data.</text>
</comment>
<dbReference type="SUPFAM" id="SSF55961">
    <property type="entry name" value="Bet v1-like"/>
    <property type="match status" value="1"/>
</dbReference>
<sequence>MYLLADAAVDIACTDAQAFDYACDLENFAEWFPGVLEIVAHNDVAFAERGREYRETVDVPLRGRRSVVIRVVEADAPNRLVTDGDLSIVMPRMEIHISQSSPQVCTVRWRMLSRNRNILARLLVLPIARIVMTKRASTGLHRLKGRLERTRCDDHR</sequence>
<gene>
    <name evidence="1" type="ORF">BST47_13200</name>
</gene>
<dbReference type="Pfam" id="PF10604">
    <property type="entry name" value="Polyketide_cyc2"/>
    <property type="match status" value="1"/>
</dbReference>
<dbReference type="InterPro" id="IPR019587">
    <property type="entry name" value="Polyketide_cyclase/dehydratase"/>
</dbReference>
<dbReference type="InterPro" id="IPR023393">
    <property type="entry name" value="START-like_dom_sf"/>
</dbReference>
<dbReference type="RefSeq" id="WP_083125979.1">
    <property type="nucleotide sequence ID" value="NZ_MVIM01000006.1"/>
</dbReference>
<evidence type="ECO:0000313" key="2">
    <source>
        <dbReference type="Proteomes" id="UP000192411"/>
    </source>
</evidence>
<organism evidence="1 2">
    <name type="scientific">Mycolicibacterium tusciae</name>
    <dbReference type="NCBI Taxonomy" id="75922"/>
    <lineage>
        <taxon>Bacteria</taxon>
        <taxon>Bacillati</taxon>
        <taxon>Actinomycetota</taxon>
        <taxon>Actinomycetes</taxon>
        <taxon>Mycobacteriales</taxon>
        <taxon>Mycobacteriaceae</taxon>
        <taxon>Mycolicibacterium</taxon>
    </lineage>
</organism>
<keyword evidence="2" id="KW-1185">Reference proteome</keyword>
<proteinExistence type="predicted"/>
<dbReference type="CDD" id="cd07812">
    <property type="entry name" value="SRPBCC"/>
    <property type="match status" value="1"/>
</dbReference>
<evidence type="ECO:0008006" key="3">
    <source>
        <dbReference type="Google" id="ProtNLM"/>
    </source>
</evidence>
<dbReference type="OrthoDB" id="4624384at2"/>
<reference evidence="1 2" key="1">
    <citation type="submission" date="2017-02" db="EMBL/GenBank/DDBJ databases">
        <title>The new phylogeny of genus Mycobacterium.</title>
        <authorList>
            <person name="Tortoli E."/>
            <person name="Trovato A."/>
            <person name="Cirillo D.M."/>
        </authorList>
    </citation>
    <scope>NUCLEOTIDE SEQUENCE [LARGE SCALE GENOMIC DNA]</scope>
    <source>
        <strain evidence="1 2">DSM 44338</strain>
    </source>
</reference>
<dbReference type="Proteomes" id="UP000192411">
    <property type="component" value="Unassembled WGS sequence"/>
</dbReference>
<evidence type="ECO:0000313" key="1">
    <source>
        <dbReference type="EMBL" id="ORB65076.1"/>
    </source>
</evidence>
<dbReference type="EMBL" id="MVIM01000006">
    <property type="protein sequence ID" value="ORB65076.1"/>
    <property type="molecule type" value="Genomic_DNA"/>
</dbReference>
<accession>A0A1X0JRX2</accession>
<protein>
    <recommendedName>
        <fullName evidence="3">Polyketide cyclase</fullName>
    </recommendedName>
</protein>
<dbReference type="Gene3D" id="3.30.530.20">
    <property type="match status" value="1"/>
</dbReference>
<dbReference type="STRING" id="75922.BST47_13200"/>
<name>A0A1X0JRX2_9MYCO</name>
<dbReference type="AlphaFoldDB" id="A0A1X0JRX2"/>